<evidence type="ECO:0000313" key="3">
    <source>
        <dbReference type="Proteomes" id="UP001175228"/>
    </source>
</evidence>
<keyword evidence="1" id="KW-1133">Transmembrane helix</keyword>
<gene>
    <name evidence="2" type="ORF">EDD18DRAFT_1462972</name>
</gene>
<dbReference type="Proteomes" id="UP001175228">
    <property type="component" value="Unassembled WGS sequence"/>
</dbReference>
<reference evidence="2" key="1">
    <citation type="submission" date="2023-06" db="EMBL/GenBank/DDBJ databases">
        <authorList>
            <consortium name="Lawrence Berkeley National Laboratory"/>
            <person name="Ahrendt S."/>
            <person name="Sahu N."/>
            <person name="Indic B."/>
            <person name="Wong-Bajracharya J."/>
            <person name="Merenyi Z."/>
            <person name="Ke H.-M."/>
            <person name="Monk M."/>
            <person name="Kocsube S."/>
            <person name="Drula E."/>
            <person name="Lipzen A."/>
            <person name="Balint B."/>
            <person name="Henrissat B."/>
            <person name="Andreopoulos B."/>
            <person name="Martin F.M."/>
            <person name="Harder C.B."/>
            <person name="Rigling D."/>
            <person name="Ford K.L."/>
            <person name="Foster G.D."/>
            <person name="Pangilinan J."/>
            <person name="Papanicolaou A."/>
            <person name="Barry K."/>
            <person name="LaButti K."/>
            <person name="Viragh M."/>
            <person name="Koriabine M."/>
            <person name="Yan M."/>
            <person name="Riley R."/>
            <person name="Champramary S."/>
            <person name="Plett K.L."/>
            <person name="Tsai I.J."/>
            <person name="Slot J."/>
            <person name="Sipos G."/>
            <person name="Plett J."/>
            <person name="Nagy L.G."/>
            <person name="Grigoriev I.V."/>
        </authorList>
    </citation>
    <scope>NUCLEOTIDE SEQUENCE</scope>
    <source>
        <strain evidence="2">HWK02</strain>
    </source>
</reference>
<dbReference type="EMBL" id="JAUEPU010000015">
    <property type="protein sequence ID" value="KAK0496542.1"/>
    <property type="molecule type" value="Genomic_DNA"/>
</dbReference>
<comment type="caution">
    <text evidence="2">The sequence shown here is derived from an EMBL/GenBank/DDBJ whole genome shotgun (WGS) entry which is preliminary data.</text>
</comment>
<name>A0AA39UNG2_9AGAR</name>
<evidence type="ECO:0000256" key="1">
    <source>
        <dbReference type="SAM" id="Phobius"/>
    </source>
</evidence>
<dbReference type="AlphaFoldDB" id="A0AA39UNG2"/>
<organism evidence="2 3">
    <name type="scientific">Armillaria luteobubalina</name>
    <dbReference type="NCBI Taxonomy" id="153913"/>
    <lineage>
        <taxon>Eukaryota</taxon>
        <taxon>Fungi</taxon>
        <taxon>Dikarya</taxon>
        <taxon>Basidiomycota</taxon>
        <taxon>Agaricomycotina</taxon>
        <taxon>Agaricomycetes</taxon>
        <taxon>Agaricomycetidae</taxon>
        <taxon>Agaricales</taxon>
        <taxon>Marasmiineae</taxon>
        <taxon>Physalacriaceae</taxon>
        <taxon>Armillaria</taxon>
    </lineage>
</organism>
<keyword evidence="3" id="KW-1185">Reference proteome</keyword>
<keyword evidence="1" id="KW-0472">Membrane</keyword>
<proteinExistence type="predicted"/>
<keyword evidence="1" id="KW-0812">Transmembrane</keyword>
<feature type="transmembrane region" description="Helical" evidence="1">
    <location>
        <begin position="112"/>
        <end position="133"/>
    </location>
</feature>
<feature type="transmembrane region" description="Helical" evidence="1">
    <location>
        <begin position="139"/>
        <end position="161"/>
    </location>
</feature>
<sequence length="216" mass="23397">MDDTASSLSLAIADLTIIWRCWVVWGRNWKVIILPTFFFIGGIVCGANNVVYLYMASPDDETQTIWTVALIAATVGTNIICTALIVGRILYVAKGQSGIMIAIRNYRGVLEILVESAALYSITFIVEMILYPLHGNGYMYPLALCSSVIAIAPTLIVLRIVSGQGHPQESWLETQSSLHFNASQGSTIESTMDGGEEDMIQGNTGGTVPFGSVEQV</sequence>
<accession>A0AA39UNG2</accession>
<evidence type="ECO:0000313" key="2">
    <source>
        <dbReference type="EMBL" id="KAK0496542.1"/>
    </source>
</evidence>
<protein>
    <submittedName>
        <fullName evidence="2">Uncharacterized protein</fullName>
    </submittedName>
</protein>
<feature type="transmembrane region" description="Helical" evidence="1">
    <location>
        <begin position="32"/>
        <end position="54"/>
    </location>
</feature>
<feature type="transmembrane region" description="Helical" evidence="1">
    <location>
        <begin position="6"/>
        <end position="25"/>
    </location>
</feature>
<feature type="transmembrane region" description="Helical" evidence="1">
    <location>
        <begin position="66"/>
        <end position="91"/>
    </location>
</feature>